<dbReference type="GO" id="GO:0016020">
    <property type="term" value="C:membrane"/>
    <property type="evidence" value="ECO:0007669"/>
    <property type="project" value="UniProtKB-SubCell"/>
</dbReference>
<dbReference type="AlphaFoldDB" id="A0A0B6WTE2"/>
<proteinExistence type="predicted"/>
<comment type="subcellular location">
    <subcellularLocation>
        <location evidence="1">Membrane</location>
    </subcellularLocation>
</comment>
<sequence length="107" mass="11077">MNTAIAILVYGILVAVGGIYGYIKAQSMPSLIAGLGAGILLIGSAAAMMRGAYLLGWWIALIIAALLLARFAFASLKGFKMMPGGLMIILSLAAIIILLIGRQASQP</sequence>
<feature type="transmembrane region" description="Helical" evidence="5">
    <location>
        <begin position="55"/>
        <end position="73"/>
    </location>
</feature>
<dbReference type="PANTHER" id="PTHR12668">
    <property type="entry name" value="TRANSMEMBRANE PROTEIN 14, 15"/>
    <property type="match status" value="1"/>
</dbReference>
<accession>A0A0B6WTE2</accession>
<feature type="transmembrane region" description="Helical" evidence="5">
    <location>
        <begin position="85"/>
        <end position="104"/>
    </location>
</feature>
<evidence type="ECO:0000313" key="6">
    <source>
        <dbReference type="EMBL" id="CDM64488.1"/>
    </source>
</evidence>
<dbReference type="InterPro" id="IPR044890">
    <property type="entry name" value="TMEM14_sf"/>
</dbReference>
<evidence type="ECO:0000256" key="4">
    <source>
        <dbReference type="ARBA" id="ARBA00023136"/>
    </source>
</evidence>
<dbReference type="EMBL" id="CBXV010000002">
    <property type="protein sequence ID" value="CDM64488.1"/>
    <property type="molecule type" value="Genomic_DNA"/>
</dbReference>
<evidence type="ECO:0000256" key="5">
    <source>
        <dbReference type="SAM" id="Phobius"/>
    </source>
</evidence>
<keyword evidence="7" id="KW-1185">Reference proteome</keyword>
<dbReference type="PANTHER" id="PTHR12668:SF43">
    <property type="entry name" value="TRANSMEMBRANE PROTEIN 14 HOMOLOG"/>
    <property type="match status" value="1"/>
</dbReference>
<dbReference type="Gene3D" id="1.10.10.1740">
    <property type="entry name" value="Transmembrane protein 14-like"/>
    <property type="match status" value="1"/>
</dbReference>
<reference evidence="6 7" key="1">
    <citation type="submission" date="2013-12" db="EMBL/GenBank/DDBJ databases">
        <authorList>
            <person name="Stott M."/>
        </authorList>
    </citation>
    <scope>NUCLEOTIDE SEQUENCE [LARGE SCALE GENOMIC DNA]</scope>
    <source>
        <strain evidence="6 7">K22</strain>
    </source>
</reference>
<evidence type="ECO:0000256" key="2">
    <source>
        <dbReference type="ARBA" id="ARBA00022692"/>
    </source>
</evidence>
<dbReference type="InterPro" id="IPR005349">
    <property type="entry name" value="TMEM14"/>
</dbReference>
<keyword evidence="3 5" id="KW-1133">Transmembrane helix</keyword>
<reference evidence="6 7" key="2">
    <citation type="submission" date="2015-01" db="EMBL/GenBank/DDBJ databases">
        <title>Complete genome sequence of Pyrinomonas methylaliphatogenes type strain K22T.</title>
        <authorList>
            <person name="Lee K.C.Y."/>
            <person name="Power J.F."/>
            <person name="Dunfield P.F."/>
            <person name="Morgan X.C."/>
            <person name="Huttenhower C."/>
            <person name="Stott M.B."/>
        </authorList>
    </citation>
    <scope>NUCLEOTIDE SEQUENCE [LARGE SCALE GENOMIC DNA]</scope>
    <source>
        <strain evidence="6 7">K22</strain>
    </source>
</reference>
<dbReference type="RefSeq" id="WP_041974444.1">
    <property type="nucleotide sequence ID" value="NZ_CBXV010000002.1"/>
</dbReference>
<feature type="transmembrane region" description="Helical" evidence="5">
    <location>
        <begin position="6"/>
        <end position="23"/>
    </location>
</feature>
<name>A0A0B6WTE2_9BACT</name>
<keyword evidence="4 5" id="KW-0472">Membrane</keyword>
<protein>
    <submittedName>
        <fullName evidence="6">Small integral membrane protein</fullName>
    </submittedName>
</protein>
<keyword evidence="2 5" id="KW-0812">Transmembrane</keyword>
<dbReference type="Pfam" id="PF03647">
    <property type="entry name" value="Tmemb_14"/>
    <property type="match status" value="1"/>
</dbReference>
<feature type="transmembrane region" description="Helical" evidence="5">
    <location>
        <begin position="30"/>
        <end position="49"/>
    </location>
</feature>
<evidence type="ECO:0000313" key="7">
    <source>
        <dbReference type="Proteomes" id="UP000031518"/>
    </source>
</evidence>
<dbReference type="Proteomes" id="UP000031518">
    <property type="component" value="Unassembled WGS sequence"/>
</dbReference>
<evidence type="ECO:0000256" key="3">
    <source>
        <dbReference type="ARBA" id="ARBA00022989"/>
    </source>
</evidence>
<dbReference type="STRING" id="454194.PYK22_00482"/>
<organism evidence="6 7">
    <name type="scientific">Pyrinomonas methylaliphatogenes</name>
    <dbReference type="NCBI Taxonomy" id="454194"/>
    <lineage>
        <taxon>Bacteria</taxon>
        <taxon>Pseudomonadati</taxon>
        <taxon>Acidobacteriota</taxon>
        <taxon>Blastocatellia</taxon>
        <taxon>Blastocatellales</taxon>
        <taxon>Pyrinomonadaceae</taxon>
        <taxon>Pyrinomonas</taxon>
    </lineage>
</organism>
<gene>
    <name evidence="6" type="ORF">PYK22_00482</name>
</gene>
<evidence type="ECO:0000256" key="1">
    <source>
        <dbReference type="ARBA" id="ARBA00004370"/>
    </source>
</evidence>